<keyword evidence="1" id="KW-0732">Signal</keyword>
<evidence type="ECO:0000256" key="1">
    <source>
        <dbReference type="SAM" id="SignalP"/>
    </source>
</evidence>
<protein>
    <submittedName>
        <fullName evidence="2">Uncharacterized protein</fullName>
    </submittedName>
</protein>
<dbReference type="STRING" id="36166.T1GRU8"/>
<evidence type="ECO:0000313" key="3">
    <source>
        <dbReference type="Proteomes" id="UP000015102"/>
    </source>
</evidence>
<dbReference type="HOGENOM" id="CLU_2309211_0_0_1"/>
<dbReference type="Proteomes" id="UP000015102">
    <property type="component" value="Unassembled WGS sequence"/>
</dbReference>
<feature type="chain" id="PRO_5004588496" evidence="1">
    <location>
        <begin position="24"/>
        <end position="100"/>
    </location>
</feature>
<proteinExistence type="predicted"/>
<evidence type="ECO:0000313" key="2">
    <source>
        <dbReference type="EnsemblMetazoa" id="MESCA006391-PA"/>
    </source>
</evidence>
<dbReference type="AlphaFoldDB" id="T1GRU8"/>
<accession>T1GRU8</accession>
<organism evidence="2 3">
    <name type="scientific">Megaselia scalaris</name>
    <name type="common">Humpbacked fly</name>
    <name type="synonym">Phora scalaris</name>
    <dbReference type="NCBI Taxonomy" id="36166"/>
    <lineage>
        <taxon>Eukaryota</taxon>
        <taxon>Metazoa</taxon>
        <taxon>Ecdysozoa</taxon>
        <taxon>Arthropoda</taxon>
        <taxon>Hexapoda</taxon>
        <taxon>Insecta</taxon>
        <taxon>Pterygota</taxon>
        <taxon>Neoptera</taxon>
        <taxon>Endopterygota</taxon>
        <taxon>Diptera</taxon>
        <taxon>Brachycera</taxon>
        <taxon>Muscomorpha</taxon>
        <taxon>Platypezoidea</taxon>
        <taxon>Phoridae</taxon>
        <taxon>Megaseliini</taxon>
        <taxon>Megaselia</taxon>
    </lineage>
</organism>
<name>T1GRU8_MEGSC</name>
<dbReference type="EMBL" id="CAQQ02041320">
    <property type="status" value="NOT_ANNOTATED_CDS"/>
    <property type="molecule type" value="Genomic_DNA"/>
</dbReference>
<reference evidence="3" key="1">
    <citation type="submission" date="2013-02" db="EMBL/GenBank/DDBJ databases">
        <authorList>
            <person name="Hughes D."/>
        </authorList>
    </citation>
    <scope>NUCLEOTIDE SEQUENCE</scope>
    <source>
        <strain>Durham</strain>
        <strain evidence="3">NC isolate 2 -- Noor lab</strain>
    </source>
</reference>
<sequence>MFPNTFLVGFFLLYFGIFSGSNGRFNDKSEIFSFPEYAYKQTNKNELTYREFEVACENSKSCLDLEGVDKVKCQGNVFHKSVTRTFMLSMSLKKEKSMLD</sequence>
<dbReference type="EnsemblMetazoa" id="MESCA006391-RA">
    <property type="protein sequence ID" value="MESCA006391-PA"/>
    <property type="gene ID" value="MESCA006391"/>
</dbReference>
<keyword evidence="3" id="KW-1185">Reference proteome</keyword>
<feature type="signal peptide" evidence="1">
    <location>
        <begin position="1"/>
        <end position="23"/>
    </location>
</feature>
<reference evidence="2" key="2">
    <citation type="submission" date="2015-06" db="UniProtKB">
        <authorList>
            <consortium name="EnsemblMetazoa"/>
        </authorList>
    </citation>
    <scope>IDENTIFICATION</scope>
</reference>